<name>A0A9P0B582_BRAAE</name>
<keyword evidence="2" id="KW-0472">Membrane</keyword>
<evidence type="ECO:0000313" key="4">
    <source>
        <dbReference type="Proteomes" id="UP001154078"/>
    </source>
</evidence>
<accession>A0A9P0B582</accession>
<proteinExistence type="predicted"/>
<feature type="transmembrane region" description="Helical" evidence="2">
    <location>
        <begin position="13"/>
        <end position="34"/>
    </location>
</feature>
<reference evidence="3" key="1">
    <citation type="submission" date="2021-12" db="EMBL/GenBank/DDBJ databases">
        <authorList>
            <person name="King R."/>
        </authorList>
    </citation>
    <scope>NUCLEOTIDE SEQUENCE</scope>
</reference>
<gene>
    <name evidence="3" type="ORF">MELIAE_LOCUS6828</name>
</gene>
<dbReference type="Pfam" id="PF00106">
    <property type="entry name" value="adh_short"/>
    <property type="match status" value="1"/>
</dbReference>
<dbReference type="PRINTS" id="PR00081">
    <property type="entry name" value="GDHRDH"/>
</dbReference>
<dbReference type="OrthoDB" id="191139at2759"/>
<dbReference type="SUPFAM" id="SSF51735">
    <property type="entry name" value="NAD(P)-binding Rossmann-fold domains"/>
    <property type="match status" value="1"/>
</dbReference>
<keyword evidence="1" id="KW-0560">Oxidoreductase</keyword>
<dbReference type="PANTHER" id="PTHR43157">
    <property type="entry name" value="PHOSPHATIDYLINOSITOL-GLYCAN BIOSYNTHESIS CLASS F PROTEIN-RELATED"/>
    <property type="match status" value="1"/>
</dbReference>
<dbReference type="Gene3D" id="3.40.50.720">
    <property type="entry name" value="NAD(P)-binding Rossmann-like Domain"/>
    <property type="match status" value="1"/>
</dbReference>
<dbReference type="GO" id="GO:0016491">
    <property type="term" value="F:oxidoreductase activity"/>
    <property type="evidence" value="ECO:0007669"/>
    <property type="project" value="UniProtKB-KW"/>
</dbReference>
<dbReference type="EMBL" id="OV121135">
    <property type="protein sequence ID" value="CAH0555460.1"/>
    <property type="molecule type" value="Genomic_DNA"/>
</dbReference>
<dbReference type="AlphaFoldDB" id="A0A9P0B582"/>
<sequence length="341" mass="37969">MIVHYHYYWVWKYVAFAVLAAILPFVALIVLKIFQKFSSGKCRSRVCLKGKTAIVTGGSHGIGYETALSLASRGCRVIIADKCDGAKAVNKIIEYTNNEEVLTKHLDLSSLQSVRKFAKEINDTESRLDILINNAGVGLAGSKHTDDGLQKTMQVNHFGPFLLTHLLTDLLKKSAPSRIIFVSSALAFCSYLSLANLNPPKEQKLTMIGSSFVYGNSKLCNIITANGFAEKLKDSGVTSNSLHPGLVITHIYKKSAKILGWQTVENIFRATILYFYGKNVEEGAQTTIHLAVSNKMKEVTGKHFWDCRAFPMPPGTWNQQFCNDIWEESEKLVNLKETEKI</sequence>
<evidence type="ECO:0000256" key="2">
    <source>
        <dbReference type="SAM" id="Phobius"/>
    </source>
</evidence>
<evidence type="ECO:0000256" key="1">
    <source>
        <dbReference type="ARBA" id="ARBA00023002"/>
    </source>
</evidence>
<dbReference type="InterPro" id="IPR002347">
    <property type="entry name" value="SDR_fam"/>
</dbReference>
<dbReference type="PANTHER" id="PTHR43157:SF31">
    <property type="entry name" value="PHOSPHATIDYLINOSITOL-GLYCAN BIOSYNTHESIS CLASS F PROTEIN"/>
    <property type="match status" value="1"/>
</dbReference>
<organism evidence="3 4">
    <name type="scientific">Brassicogethes aeneus</name>
    <name type="common">Rape pollen beetle</name>
    <name type="synonym">Meligethes aeneus</name>
    <dbReference type="NCBI Taxonomy" id="1431903"/>
    <lineage>
        <taxon>Eukaryota</taxon>
        <taxon>Metazoa</taxon>
        <taxon>Ecdysozoa</taxon>
        <taxon>Arthropoda</taxon>
        <taxon>Hexapoda</taxon>
        <taxon>Insecta</taxon>
        <taxon>Pterygota</taxon>
        <taxon>Neoptera</taxon>
        <taxon>Endopterygota</taxon>
        <taxon>Coleoptera</taxon>
        <taxon>Polyphaga</taxon>
        <taxon>Cucujiformia</taxon>
        <taxon>Nitidulidae</taxon>
        <taxon>Meligethinae</taxon>
        <taxon>Brassicogethes</taxon>
    </lineage>
</organism>
<evidence type="ECO:0000313" key="3">
    <source>
        <dbReference type="EMBL" id="CAH0555460.1"/>
    </source>
</evidence>
<protein>
    <submittedName>
        <fullName evidence="3">Uncharacterized protein</fullName>
    </submittedName>
</protein>
<keyword evidence="2" id="KW-1133">Transmembrane helix</keyword>
<keyword evidence="4" id="KW-1185">Reference proteome</keyword>
<dbReference type="InterPro" id="IPR036291">
    <property type="entry name" value="NAD(P)-bd_dom_sf"/>
</dbReference>
<dbReference type="Proteomes" id="UP001154078">
    <property type="component" value="Chromosome 4"/>
</dbReference>
<keyword evidence="2" id="KW-0812">Transmembrane</keyword>